<keyword evidence="9" id="KW-1185">Reference proteome</keyword>
<dbReference type="PATRIC" id="fig|518635.17.peg.643"/>
<comment type="caution">
    <text evidence="8">The sequence shown here is derived from an EMBL/GenBank/DDBJ whole genome shotgun (WGS) entry which is preliminary data.</text>
</comment>
<evidence type="ECO:0000256" key="2">
    <source>
        <dbReference type="ARBA" id="ARBA00009695"/>
    </source>
</evidence>
<dbReference type="Pfam" id="PF21982">
    <property type="entry name" value="RecX_HTH1"/>
    <property type="match status" value="1"/>
</dbReference>
<evidence type="ECO:0000313" key="9">
    <source>
        <dbReference type="Proteomes" id="UP000006408"/>
    </source>
</evidence>
<dbReference type="GO" id="GO:0005737">
    <property type="term" value="C:cytoplasm"/>
    <property type="evidence" value="ECO:0007669"/>
    <property type="project" value="UniProtKB-SubCell"/>
</dbReference>
<dbReference type="KEGG" id="bang:BBAG_0620"/>
<dbReference type="InterPro" id="IPR053926">
    <property type="entry name" value="RecX_HTH_1st"/>
</dbReference>
<evidence type="ECO:0000256" key="1">
    <source>
        <dbReference type="ARBA" id="ARBA00004496"/>
    </source>
</evidence>
<dbReference type="EMBL" id="ABYS02000004">
    <property type="protein sequence ID" value="EEP21341.1"/>
    <property type="molecule type" value="Genomic_DNA"/>
</dbReference>
<dbReference type="GeneID" id="42864966"/>
<dbReference type="Pfam" id="PF02631">
    <property type="entry name" value="RecX_HTH2"/>
    <property type="match status" value="1"/>
</dbReference>
<dbReference type="InterPro" id="IPR003783">
    <property type="entry name" value="Regulatory_RecX"/>
</dbReference>
<organism evidence="8 9">
    <name type="scientific">Bifidobacterium angulatum DSM 20098 = JCM 7096</name>
    <dbReference type="NCBI Taxonomy" id="518635"/>
    <lineage>
        <taxon>Bacteria</taxon>
        <taxon>Bacillati</taxon>
        <taxon>Actinomycetota</taxon>
        <taxon>Actinomycetes</taxon>
        <taxon>Bifidobacteriales</taxon>
        <taxon>Bifidobacteriaceae</taxon>
        <taxon>Bifidobacterium</taxon>
    </lineage>
</organism>
<dbReference type="RefSeq" id="WP_003826019.1">
    <property type="nucleotide sequence ID" value="NZ_AP012322.1"/>
</dbReference>
<feature type="region of interest" description="Disordered" evidence="5">
    <location>
        <begin position="1"/>
        <end position="33"/>
    </location>
</feature>
<dbReference type="Proteomes" id="UP000006408">
    <property type="component" value="Unassembled WGS sequence"/>
</dbReference>
<protein>
    <recommendedName>
        <fullName evidence="3">Regulatory protein RecX</fullName>
    </recommendedName>
</protein>
<name>C4FEG0_9BIFI</name>
<evidence type="ECO:0000256" key="5">
    <source>
        <dbReference type="SAM" id="MobiDB-lite"/>
    </source>
</evidence>
<evidence type="ECO:0000259" key="6">
    <source>
        <dbReference type="Pfam" id="PF02631"/>
    </source>
</evidence>
<evidence type="ECO:0000313" key="8">
    <source>
        <dbReference type="EMBL" id="EEP21341.1"/>
    </source>
</evidence>
<dbReference type="HOGENOM" id="CLU_066607_1_0_11"/>
<evidence type="ECO:0000259" key="7">
    <source>
        <dbReference type="Pfam" id="PF21982"/>
    </source>
</evidence>
<feature type="domain" description="RecX first three-helical" evidence="7">
    <location>
        <begin position="66"/>
        <end position="105"/>
    </location>
</feature>
<feature type="domain" description="RecX second three-helical" evidence="6">
    <location>
        <begin position="112"/>
        <end position="150"/>
    </location>
</feature>
<dbReference type="Gene3D" id="1.10.10.10">
    <property type="entry name" value="Winged helix-like DNA-binding domain superfamily/Winged helix DNA-binding domain"/>
    <property type="match status" value="2"/>
</dbReference>
<gene>
    <name evidence="8" type="primary">recX</name>
    <name evidence="8" type="ORF">BIFANG_02700</name>
</gene>
<sequence length="212" mass="23856">MISAQDFLKQHPISDGMEERYTKPDSSAVGDAGQSACRGVKYAGHASRVRHATDNEDFDPRNFDACREAAFRLLDASARSTQTLRRRLLDKGYEDRTVDDVIERLIELGLLDDEAYARSVVRYCVNRMMGSRGAAMELRRKGVADSIARRVVSEVAAQGAFEEAAWELGRVTARKTRGLDRQVRLRRFWSAGGRKGHDADTLRRVAHELLDD</sequence>
<dbReference type="AlphaFoldDB" id="C4FEG0"/>
<comment type="similarity">
    <text evidence="2">Belongs to the RecX family.</text>
</comment>
<evidence type="ECO:0000256" key="3">
    <source>
        <dbReference type="ARBA" id="ARBA00018111"/>
    </source>
</evidence>
<dbReference type="GO" id="GO:0006282">
    <property type="term" value="P:regulation of DNA repair"/>
    <property type="evidence" value="ECO:0007669"/>
    <property type="project" value="InterPro"/>
</dbReference>
<evidence type="ECO:0000256" key="4">
    <source>
        <dbReference type="ARBA" id="ARBA00022490"/>
    </source>
</evidence>
<reference evidence="8" key="1">
    <citation type="submission" date="2009-04" db="EMBL/GenBank/DDBJ databases">
        <authorList>
            <person name="Weinstock G."/>
            <person name="Sodergren E."/>
            <person name="Clifton S."/>
            <person name="Fulton L."/>
            <person name="Fulton B."/>
            <person name="Courtney L."/>
            <person name="Fronick C."/>
            <person name="Harrison M."/>
            <person name="Strong C."/>
            <person name="Farmer C."/>
            <person name="Delahaunty K."/>
            <person name="Markovic C."/>
            <person name="Hall O."/>
            <person name="Minx P."/>
            <person name="Tomlinson C."/>
            <person name="Mitreva M."/>
            <person name="Nelson J."/>
            <person name="Hou S."/>
            <person name="Wollam A."/>
            <person name="Pepin K.H."/>
            <person name="Johnson M."/>
            <person name="Bhonagiri V."/>
            <person name="Nash W.E."/>
            <person name="Warren W."/>
            <person name="Chinwalla A."/>
            <person name="Mardis E.R."/>
            <person name="Wilson R.K."/>
        </authorList>
    </citation>
    <scope>NUCLEOTIDE SEQUENCE [LARGE SCALE GENOMIC DNA]</scope>
    <source>
        <strain evidence="8">DSM 20098</strain>
    </source>
</reference>
<comment type="subcellular location">
    <subcellularLocation>
        <location evidence="1">Cytoplasm</location>
    </subcellularLocation>
</comment>
<keyword evidence="4" id="KW-0963">Cytoplasm</keyword>
<dbReference type="InterPro" id="IPR053924">
    <property type="entry name" value="RecX_HTH_2nd"/>
</dbReference>
<dbReference type="InterPro" id="IPR036388">
    <property type="entry name" value="WH-like_DNA-bd_sf"/>
</dbReference>
<proteinExistence type="inferred from homology"/>
<dbReference type="eggNOG" id="COG2137">
    <property type="taxonomic scope" value="Bacteria"/>
</dbReference>
<dbReference type="PANTHER" id="PTHR33602">
    <property type="entry name" value="REGULATORY PROTEIN RECX FAMILY PROTEIN"/>
    <property type="match status" value="1"/>
</dbReference>
<dbReference type="STRING" id="1683.Bang102_005345"/>
<accession>C4FEG0</accession>
<dbReference type="PANTHER" id="PTHR33602:SF1">
    <property type="entry name" value="REGULATORY PROTEIN RECX FAMILY PROTEIN"/>
    <property type="match status" value="1"/>
</dbReference>